<gene>
    <name evidence="3" type="ORF">E1218_25115</name>
</gene>
<protein>
    <recommendedName>
        <fullName evidence="5">Serine/threonine protein kinase</fullName>
    </recommendedName>
</protein>
<evidence type="ECO:0000256" key="2">
    <source>
        <dbReference type="SAM" id="Phobius"/>
    </source>
</evidence>
<evidence type="ECO:0000313" key="4">
    <source>
        <dbReference type="Proteomes" id="UP000295172"/>
    </source>
</evidence>
<keyword evidence="2" id="KW-0472">Membrane</keyword>
<evidence type="ECO:0008006" key="5">
    <source>
        <dbReference type="Google" id="ProtNLM"/>
    </source>
</evidence>
<accession>A0A4V2YED4</accession>
<feature type="compositionally biased region" description="Low complexity" evidence="1">
    <location>
        <begin position="70"/>
        <end position="83"/>
    </location>
</feature>
<feature type="compositionally biased region" description="Low complexity" evidence="1">
    <location>
        <begin position="1"/>
        <end position="23"/>
    </location>
</feature>
<evidence type="ECO:0000313" key="3">
    <source>
        <dbReference type="EMBL" id="TDD18886.1"/>
    </source>
</evidence>
<keyword evidence="4" id="KW-1185">Reference proteome</keyword>
<dbReference type="Gene3D" id="3.40.1000.10">
    <property type="entry name" value="Mog1/PsbP, alpha/beta/alpha sandwich"/>
    <property type="match status" value="1"/>
</dbReference>
<organism evidence="3 4">
    <name type="scientific">Kribbella turkmenica</name>
    <dbReference type="NCBI Taxonomy" id="2530375"/>
    <lineage>
        <taxon>Bacteria</taxon>
        <taxon>Bacillati</taxon>
        <taxon>Actinomycetota</taxon>
        <taxon>Actinomycetes</taxon>
        <taxon>Propionibacteriales</taxon>
        <taxon>Kribbellaceae</taxon>
        <taxon>Kribbella</taxon>
    </lineage>
</organism>
<dbReference type="EMBL" id="SMKR01000125">
    <property type="protein sequence ID" value="TDD18886.1"/>
    <property type="molecule type" value="Genomic_DNA"/>
</dbReference>
<evidence type="ECO:0000256" key="1">
    <source>
        <dbReference type="SAM" id="MobiDB-lite"/>
    </source>
</evidence>
<dbReference type="SUPFAM" id="SSF55724">
    <property type="entry name" value="Mog1p/PsbP-like"/>
    <property type="match status" value="1"/>
</dbReference>
<dbReference type="Proteomes" id="UP000295172">
    <property type="component" value="Unassembled WGS sequence"/>
</dbReference>
<sequence length="261" mass="27944">MSEPTAAPSPATAAPSPATAAPSPEGPPPSGNARKVVAALLACALVAAALTGWALFRAIGDDEGNQAQNTPPRTGATTSTAPRSTPPPSSRQPTSAATSAPASPSSRPPSPTGATEAVPAGFTRHTDATGFSLAVPAGWTADRQGERMYFREPGGSRFLIIDQTDQPKPDPVADWRQQEAARRDGYQDYERIRIEPVEYFEKAADWEFTYATPSGRRHVLIRGVVTSDRQAYGIYWSTPESRWDESRALHRIITDTFQPAT</sequence>
<feature type="compositionally biased region" description="Low complexity" evidence="1">
    <location>
        <begin position="91"/>
        <end position="105"/>
    </location>
</feature>
<feature type="region of interest" description="Disordered" evidence="1">
    <location>
        <begin position="1"/>
        <end position="33"/>
    </location>
</feature>
<comment type="caution">
    <text evidence="3">The sequence shown here is derived from an EMBL/GenBank/DDBJ whole genome shotgun (WGS) entry which is preliminary data.</text>
</comment>
<name>A0A4V2YED4_9ACTN</name>
<reference evidence="3 4" key="1">
    <citation type="submission" date="2019-02" db="EMBL/GenBank/DDBJ databases">
        <title>Draft genome sequences of novel Actinobacteria.</title>
        <authorList>
            <person name="Sahin N."/>
            <person name="Ay H."/>
            <person name="Saygin H."/>
        </authorList>
    </citation>
    <scope>NUCLEOTIDE SEQUENCE [LARGE SCALE GENOMIC DNA]</scope>
    <source>
        <strain evidence="3 4">16K104</strain>
    </source>
</reference>
<dbReference type="InterPro" id="IPR016123">
    <property type="entry name" value="Mog1/PsbP_a/b/a-sand"/>
</dbReference>
<proteinExistence type="predicted"/>
<feature type="transmembrane region" description="Helical" evidence="2">
    <location>
        <begin position="36"/>
        <end position="56"/>
    </location>
</feature>
<keyword evidence="2" id="KW-0812">Transmembrane</keyword>
<dbReference type="OrthoDB" id="9762169at2"/>
<feature type="region of interest" description="Disordered" evidence="1">
    <location>
        <begin position="62"/>
        <end position="118"/>
    </location>
</feature>
<dbReference type="AlphaFoldDB" id="A0A4V2YED4"/>
<keyword evidence="2" id="KW-1133">Transmembrane helix</keyword>